<keyword evidence="8" id="KW-1185">Reference proteome</keyword>
<proteinExistence type="predicted"/>
<sequence length="693" mass="76718">MPSIIAQQASAVVVGDCDMAADGDNVGRFVGDVVGSGVACCVRETEGFTKGDSEGESVGSTVGLGVGITVGLLVRPGVGVAGGFREGESVGRGVTPGAGAIDGALVACHLQQTKQHCKAFVHRHSSFRPVMVPGIERLPRSPDASTRQRNGRCLKSIFTHLFVFALGMLSVINFNLHKHIGSLGDMNSDGSRKGNGRNLANGRQNFFGHGKPRSSLSSKQTTLPNFSKKDFVSKPAKASNTEVDARLQVERPFMESASRTIIDSIYDVERKYVPSNECNAWGGTKFMEELSQSSKCLVEGGTSTIESFRNEAMDVYFAENVAVLVSMPSAYENEDQRAPNFSLEVDGQLVPNLKQRLSGKEKDSVVAKMGKNIKERKGIPECTEYIEYPVMLIDSGVDTWNWWFFLQIILHHYIAVGLVQPHLMGDYHDDALRVMLTSNDNAYSRSNVDAFEFIFSDRRGRDARQLWHMGEDANLASTHGNKEQRFCFRKLLWAPGGGGGGELLVNHAHGHSNCFSSIIYSYAAYIKAAMHIPTLPRPEKPRIVWVGRDTTKAANPSTWQQRRIINNQDQVIMYLQKKYEAKGIEFIIADFYGKKKDTPFQEQVLFVSKANIMIGMHGAGLNMFHFMPFNSVVVEIHHGTQAQKNSANFVNHIREGAYLPLKAIMKAGRKLDEKPVWDKLEQAIQKWHDLGKQ</sequence>
<gene>
    <name evidence="7" type="ORF">CYCCA115_LOCUS15936</name>
</gene>
<keyword evidence="2" id="KW-0808">Transferase</keyword>
<dbReference type="PANTHER" id="PTHR20961">
    <property type="entry name" value="GLYCOSYLTRANSFERASE"/>
    <property type="match status" value="1"/>
</dbReference>
<keyword evidence="3" id="KW-0325">Glycoprotein</keyword>
<feature type="transmembrane region" description="Helical" evidence="5">
    <location>
        <begin position="157"/>
        <end position="176"/>
    </location>
</feature>
<accession>A0AAD2FXA4</accession>
<protein>
    <recommendedName>
        <fullName evidence="6">Glycosyltransferase 61 catalytic domain-containing protein</fullName>
    </recommendedName>
</protein>
<evidence type="ECO:0000313" key="7">
    <source>
        <dbReference type="EMBL" id="CAJ1955814.1"/>
    </source>
</evidence>
<evidence type="ECO:0000256" key="4">
    <source>
        <dbReference type="SAM" id="MobiDB-lite"/>
    </source>
</evidence>
<dbReference type="AlphaFoldDB" id="A0AAD2FXA4"/>
<dbReference type="InterPro" id="IPR007657">
    <property type="entry name" value="Glycosyltransferase_61"/>
</dbReference>
<dbReference type="Pfam" id="PF04577">
    <property type="entry name" value="Glyco_transf_61"/>
    <property type="match status" value="1"/>
</dbReference>
<dbReference type="EMBL" id="CAKOGP040001896">
    <property type="protein sequence ID" value="CAJ1955814.1"/>
    <property type="molecule type" value="Genomic_DNA"/>
</dbReference>
<name>A0AAD2FXA4_9STRA</name>
<reference evidence="7" key="1">
    <citation type="submission" date="2023-08" db="EMBL/GenBank/DDBJ databases">
        <authorList>
            <person name="Audoor S."/>
            <person name="Bilcke G."/>
        </authorList>
    </citation>
    <scope>NUCLEOTIDE SEQUENCE</scope>
</reference>
<keyword evidence="5" id="KW-0812">Transmembrane</keyword>
<keyword evidence="1" id="KW-0328">Glycosyltransferase</keyword>
<feature type="domain" description="Glycosyltransferase 61 catalytic" evidence="6">
    <location>
        <begin position="505"/>
        <end position="634"/>
    </location>
</feature>
<evidence type="ECO:0000256" key="2">
    <source>
        <dbReference type="ARBA" id="ARBA00022679"/>
    </source>
</evidence>
<dbReference type="InterPro" id="IPR049625">
    <property type="entry name" value="Glyco_transf_61_cat"/>
</dbReference>
<evidence type="ECO:0000256" key="1">
    <source>
        <dbReference type="ARBA" id="ARBA00022676"/>
    </source>
</evidence>
<keyword evidence="5" id="KW-0472">Membrane</keyword>
<dbReference type="Proteomes" id="UP001295423">
    <property type="component" value="Unassembled WGS sequence"/>
</dbReference>
<feature type="region of interest" description="Disordered" evidence="4">
    <location>
        <begin position="188"/>
        <end position="222"/>
    </location>
</feature>
<dbReference type="PANTHER" id="PTHR20961:SF124">
    <property type="entry name" value="GLYCOSYLTRANSFERASE"/>
    <property type="match status" value="1"/>
</dbReference>
<evidence type="ECO:0000256" key="3">
    <source>
        <dbReference type="ARBA" id="ARBA00023180"/>
    </source>
</evidence>
<keyword evidence="5" id="KW-1133">Transmembrane helix</keyword>
<comment type="caution">
    <text evidence="7">The sequence shown here is derived from an EMBL/GenBank/DDBJ whole genome shotgun (WGS) entry which is preliminary data.</text>
</comment>
<evidence type="ECO:0000256" key="5">
    <source>
        <dbReference type="SAM" id="Phobius"/>
    </source>
</evidence>
<evidence type="ECO:0000313" key="8">
    <source>
        <dbReference type="Proteomes" id="UP001295423"/>
    </source>
</evidence>
<organism evidence="7 8">
    <name type="scientific">Cylindrotheca closterium</name>
    <dbReference type="NCBI Taxonomy" id="2856"/>
    <lineage>
        <taxon>Eukaryota</taxon>
        <taxon>Sar</taxon>
        <taxon>Stramenopiles</taxon>
        <taxon>Ochrophyta</taxon>
        <taxon>Bacillariophyta</taxon>
        <taxon>Bacillariophyceae</taxon>
        <taxon>Bacillariophycidae</taxon>
        <taxon>Bacillariales</taxon>
        <taxon>Bacillariaceae</taxon>
        <taxon>Cylindrotheca</taxon>
    </lineage>
</organism>
<dbReference type="GO" id="GO:0016757">
    <property type="term" value="F:glycosyltransferase activity"/>
    <property type="evidence" value="ECO:0007669"/>
    <property type="project" value="UniProtKB-KW"/>
</dbReference>
<evidence type="ECO:0000259" key="6">
    <source>
        <dbReference type="Pfam" id="PF04577"/>
    </source>
</evidence>